<accession>A0A060SQJ7</accession>
<proteinExistence type="predicted"/>
<evidence type="ECO:0008006" key="4">
    <source>
        <dbReference type="Google" id="ProtNLM"/>
    </source>
</evidence>
<gene>
    <name evidence="2" type="ORF">BN946_scf184781.g13</name>
</gene>
<dbReference type="OMA" id="HHILAWV"/>
<name>A0A060SQJ7_PYCCI</name>
<dbReference type="AlphaFoldDB" id="A0A060SQJ7"/>
<evidence type="ECO:0000313" key="2">
    <source>
        <dbReference type="EMBL" id="CDO76436.1"/>
    </source>
</evidence>
<dbReference type="HOGENOM" id="CLU_041942_1_0_1"/>
<feature type="region of interest" description="Disordered" evidence="1">
    <location>
        <begin position="91"/>
        <end position="110"/>
    </location>
</feature>
<sequence length="362" mass="40671">MDRLAIELITLVAFYACNDGGKTGCTLSLVSRRIRDASRPARFFSVSLITSPAQIENFLDCLQKERNRSVEMLPRVRHLCISLFGLGPDSSPTPGGSGTGPGAAPTLPSKPKSRAEFLASLQRRTQSWGLGQNNLDEQYNRVIPTLIRTVAPDLYTLALIQMQWRSSSIVRCFFPSLRELTIVGGDPRFLPFAFVPKGKPLYPALKRLHHILAWVGKDVDFDQWAIHAPNVTHLRISRIDYQPRTTVGTLEHVISSENTDDEELFPHLQRVMIEPHPAPPPTARMTPAHVAFRDFLVYLDRLAERSRVPVKVLPALETPKMVPGVDPTHKCIQRVKTEWLERVETDGDSAGCWLEGMREQRA</sequence>
<evidence type="ECO:0000313" key="3">
    <source>
        <dbReference type="Proteomes" id="UP000029665"/>
    </source>
</evidence>
<protein>
    <recommendedName>
        <fullName evidence="4">Proteophosphoglycan ppg4</fullName>
    </recommendedName>
</protein>
<organism evidence="2 3">
    <name type="scientific">Pycnoporus cinnabarinus</name>
    <name type="common">Cinnabar-red polypore</name>
    <name type="synonym">Trametes cinnabarina</name>
    <dbReference type="NCBI Taxonomy" id="5643"/>
    <lineage>
        <taxon>Eukaryota</taxon>
        <taxon>Fungi</taxon>
        <taxon>Dikarya</taxon>
        <taxon>Basidiomycota</taxon>
        <taxon>Agaricomycotina</taxon>
        <taxon>Agaricomycetes</taxon>
        <taxon>Polyporales</taxon>
        <taxon>Polyporaceae</taxon>
        <taxon>Trametes</taxon>
    </lineage>
</organism>
<comment type="caution">
    <text evidence="2">The sequence shown here is derived from an EMBL/GenBank/DDBJ whole genome shotgun (WGS) entry which is preliminary data.</text>
</comment>
<keyword evidence="3" id="KW-1185">Reference proteome</keyword>
<reference evidence="2" key="1">
    <citation type="submission" date="2014-01" db="EMBL/GenBank/DDBJ databases">
        <title>The genome of the white-rot fungus Pycnoporus cinnabarinus: a basidiomycete model with a versatile arsenal for lignocellulosic biomass breakdown.</title>
        <authorList>
            <person name="Levasseur A."/>
            <person name="Lomascolo A."/>
            <person name="Ruiz-Duenas F.J."/>
            <person name="Uzan E."/>
            <person name="Piumi F."/>
            <person name="Kues U."/>
            <person name="Ram A.F.J."/>
            <person name="Murat C."/>
            <person name="Haon M."/>
            <person name="Benoit I."/>
            <person name="Arfi Y."/>
            <person name="Chevret D."/>
            <person name="Drula E."/>
            <person name="Kwon M.J."/>
            <person name="Gouret P."/>
            <person name="Lesage-Meessen L."/>
            <person name="Lombard V."/>
            <person name="Mariette J."/>
            <person name="Noirot C."/>
            <person name="Park J."/>
            <person name="Patyshakuliyeva A."/>
            <person name="Wieneger R.A.B."/>
            <person name="Wosten H.A.B."/>
            <person name="Martin F."/>
            <person name="Coutinho P.M."/>
            <person name="de Vries R."/>
            <person name="Martinez A.T."/>
            <person name="Klopp C."/>
            <person name="Pontarotti P."/>
            <person name="Henrissat B."/>
            <person name="Record E."/>
        </authorList>
    </citation>
    <scope>NUCLEOTIDE SEQUENCE [LARGE SCALE GENOMIC DNA]</scope>
    <source>
        <strain evidence="2">BRFM137</strain>
    </source>
</reference>
<dbReference type="Proteomes" id="UP000029665">
    <property type="component" value="Unassembled WGS sequence"/>
</dbReference>
<evidence type="ECO:0000256" key="1">
    <source>
        <dbReference type="SAM" id="MobiDB-lite"/>
    </source>
</evidence>
<dbReference type="EMBL" id="CCBP010000374">
    <property type="protein sequence ID" value="CDO76436.1"/>
    <property type="molecule type" value="Genomic_DNA"/>
</dbReference>
<dbReference type="OrthoDB" id="2748701at2759"/>